<comment type="caution">
    <text evidence="2">The sequence shown here is derived from an EMBL/GenBank/DDBJ whole genome shotgun (WGS) entry which is preliminary data.</text>
</comment>
<dbReference type="EMBL" id="BGZK01001510">
    <property type="protein sequence ID" value="GBP81410.1"/>
    <property type="molecule type" value="Genomic_DNA"/>
</dbReference>
<reference evidence="2 3" key="1">
    <citation type="journal article" date="2019" name="Commun. Biol.">
        <title>The bagworm genome reveals a unique fibroin gene that provides high tensile strength.</title>
        <authorList>
            <person name="Kono N."/>
            <person name="Nakamura H."/>
            <person name="Ohtoshi R."/>
            <person name="Tomita M."/>
            <person name="Numata K."/>
            <person name="Arakawa K."/>
        </authorList>
    </citation>
    <scope>NUCLEOTIDE SEQUENCE [LARGE SCALE GENOMIC DNA]</scope>
</reference>
<accession>A0A4C1Z1J5</accession>
<evidence type="ECO:0000313" key="3">
    <source>
        <dbReference type="Proteomes" id="UP000299102"/>
    </source>
</evidence>
<evidence type="ECO:0000256" key="1">
    <source>
        <dbReference type="SAM" id="MobiDB-lite"/>
    </source>
</evidence>
<evidence type="ECO:0000313" key="2">
    <source>
        <dbReference type="EMBL" id="GBP81410.1"/>
    </source>
</evidence>
<proteinExistence type="predicted"/>
<keyword evidence="3" id="KW-1185">Reference proteome</keyword>
<protein>
    <submittedName>
        <fullName evidence="2">Uncharacterized protein</fullName>
    </submittedName>
</protein>
<dbReference type="AlphaFoldDB" id="A0A4C1Z1J5"/>
<organism evidence="2 3">
    <name type="scientific">Eumeta variegata</name>
    <name type="common">Bagworm moth</name>
    <name type="synonym">Eumeta japonica</name>
    <dbReference type="NCBI Taxonomy" id="151549"/>
    <lineage>
        <taxon>Eukaryota</taxon>
        <taxon>Metazoa</taxon>
        <taxon>Ecdysozoa</taxon>
        <taxon>Arthropoda</taxon>
        <taxon>Hexapoda</taxon>
        <taxon>Insecta</taxon>
        <taxon>Pterygota</taxon>
        <taxon>Neoptera</taxon>
        <taxon>Endopterygota</taxon>
        <taxon>Lepidoptera</taxon>
        <taxon>Glossata</taxon>
        <taxon>Ditrysia</taxon>
        <taxon>Tineoidea</taxon>
        <taxon>Psychidae</taxon>
        <taxon>Oiketicinae</taxon>
        <taxon>Eumeta</taxon>
    </lineage>
</organism>
<sequence length="172" mass="20089">MSIYYALAGWRLEREGENKKKEGERESSVAQQNPYLLQARRKELRSNTTGMNDATRDKFLIVSEQDVRRSALTFNRQVEEEEDDEVEEKKKEGTRSSIPFAVKMQLGVFFVRRYSLRRITCTAANDFCVTGHGQQRRYDELELAAREEQIDLGKADSHRKKTSNLIEEKELH</sequence>
<feature type="region of interest" description="Disordered" evidence="1">
    <location>
        <begin position="73"/>
        <end position="94"/>
    </location>
</feature>
<dbReference type="Proteomes" id="UP000299102">
    <property type="component" value="Unassembled WGS sequence"/>
</dbReference>
<name>A0A4C1Z1J5_EUMVA</name>
<gene>
    <name evidence="2" type="ORF">EVAR_59412_1</name>
</gene>